<feature type="coiled-coil region" evidence="1">
    <location>
        <begin position="129"/>
        <end position="156"/>
    </location>
</feature>
<dbReference type="Proteomes" id="UP000367825">
    <property type="component" value="Unassembled WGS sequence"/>
</dbReference>
<evidence type="ECO:0000313" key="2">
    <source>
        <dbReference type="EMBL" id="VVD81539.1"/>
    </source>
</evidence>
<dbReference type="PROSITE" id="PS51257">
    <property type="entry name" value="PROKAR_LIPOPROTEIN"/>
    <property type="match status" value="1"/>
</dbReference>
<gene>
    <name evidence="2" type="ORF">PNO31109_01124</name>
</gene>
<keyword evidence="3" id="KW-1185">Reference proteome</keyword>
<proteinExistence type="predicted"/>
<evidence type="ECO:0000256" key="1">
    <source>
        <dbReference type="SAM" id="Coils"/>
    </source>
</evidence>
<dbReference type="AlphaFoldDB" id="A0A5E4T669"/>
<reference evidence="2 3" key="1">
    <citation type="submission" date="2019-08" db="EMBL/GenBank/DDBJ databases">
        <authorList>
            <person name="Peeters C."/>
        </authorList>
    </citation>
    <scope>NUCLEOTIDE SEQUENCE [LARGE SCALE GENOMIC DNA]</scope>
    <source>
        <strain evidence="2 3">LMG 31109</strain>
    </source>
</reference>
<evidence type="ECO:0000313" key="3">
    <source>
        <dbReference type="Proteomes" id="UP000367825"/>
    </source>
</evidence>
<organism evidence="2 3">
    <name type="scientific">Pandoraea nosoerga</name>
    <dbReference type="NCBI Taxonomy" id="2508296"/>
    <lineage>
        <taxon>Bacteria</taxon>
        <taxon>Pseudomonadati</taxon>
        <taxon>Pseudomonadota</taxon>
        <taxon>Betaproteobacteria</taxon>
        <taxon>Burkholderiales</taxon>
        <taxon>Burkholderiaceae</taxon>
        <taxon>Pandoraea</taxon>
    </lineage>
</organism>
<dbReference type="RefSeq" id="WP_206111236.1">
    <property type="nucleotide sequence ID" value="NZ_JABVXY010000001.1"/>
</dbReference>
<dbReference type="EMBL" id="CABPSC010000003">
    <property type="protein sequence ID" value="VVD81539.1"/>
    <property type="molecule type" value="Genomic_DNA"/>
</dbReference>
<sequence>MNARGCRYRETAKNTKLSIRYAIAAAWLCTLLAGCEDSEIGKVKAADLPGDRTQTYGSALSERGACKRVSWKTFKDERNRSAVEYRCELNDAVSELNKVRDAQIEDINGYLKAATENLSNAIDGAAGDAARYARLLDEKKAELQQIDEKIQAQTAGMDGPQALRAQQVLGDARAYAASQVQRYQAELDKANAGETAASLKGSLKRYQDQYANSIANLHRKYDGVKSVTEVIQWVVKDSDVFPVYFGFDIDSDLGKQRTDISAQFAAHLRQIVRNRGQAYVALVAPTVLAGVPATTDKVPAPTPVTGTNSGTAVAGQACYDAKLKEFRSAIGEEAPVSNDMMNEWRGQCGIAPA</sequence>
<accession>A0A5E4T669</accession>
<name>A0A5E4T669_9BURK</name>
<keyword evidence="1" id="KW-0175">Coiled coil</keyword>
<evidence type="ECO:0008006" key="4">
    <source>
        <dbReference type="Google" id="ProtNLM"/>
    </source>
</evidence>
<protein>
    <recommendedName>
        <fullName evidence="4">Lipoprotein</fullName>
    </recommendedName>
</protein>